<protein>
    <recommendedName>
        <fullName evidence="1">DUF637 domain-containing protein</fullName>
    </recommendedName>
</protein>
<dbReference type="InterPro" id="IPR006915">
    <property type="entry name" value="DUF637_hemagglutn_put"/>
</dbReference>
<proteinExistence type="predicted"/>
<dbReference type="AlphaFoldDB" id="A0A7Z1A481"/>
<evidence type="ECO:0000313" key="3">
    <source>
        <dbReference type="Proteomes" id="UP000078446"/>
    </source>
</evidence>
<accession>A0A7Z1A481</accession>
<feature type="domain" description="DUF637" evidence="1">
    <location>
        <begin position="234"/>
        <end position="396"/>
    </location>
</feature>
<comment type="caution">
    <text evidence="2">The sequence shown here is derived from an EMBL/GenBank/DDBJ whole genome shotgun (WGS) entry which is preliminary data.</text>
</comment>
<dbReference type="Proteomes" id="UP000078446">
    <property type="component" value="Unassembled WGS sequence"/>
</dbReference>
<organism evidence="2 3">
    <name type="scientific">Moraxella catarrhalis</name>
    <name type="common">Branhamella catarrhalis</name>
    <dbReference type="NCBI Taxonomy" id="480"/>
    <lineage>
        <taxon>Bacteria</taxon>
        <taxon>Pseudomonadati</taxon>
        <taxon>Pseudomonadota</taxon>
        <taxon>Gammaproteobacteria</taxon>
        <taxon>Moraxellales</taxon>
        <taxon>Moraxellaceae</taxon>
        <taxon>Moraxella</taxon>
    </lineage>
</organism>
<sequence>MDVKEVASKTTSSFIGIKYKKSSTKESKQIISELPTSLIADYNQIQSGSNTRLQGTRFASLQGASITAGVGDNAVADAKIILDTISTTVSVSQSRQFENLVWQSILKSGNTNEDAKLPSFIGVAPTLNATGGLAVQVPIKKHEADNPEHLVNVLNRLSTEPGFDYLQDIIHRDDVDFTALRLAQENWDYKEEGLTAGGAALLAIALSVATAGGGVASLSSVGISVTVGSATATMVNAAFTPLVTQAGTTLVNNKGDVNKTLKDLGKSQTAKNMAKAMLTAGVTANLDKFLGQTLKIDTSAAATIGDKFTRAFVQGTGLALTDSLIYGESLEESLKRHLTNQLVDTATAGLYTYGVKPLDINDAAFMSNIAHKLAAGLTGCVSAAAKKQDCEAGAVGSIIGEMVGDWLVTGELRQRFESGEIKPGSDDYNKVLNTARLTAGTIALLYDFDVDVAVGGAGSD</sequence>
<reference evidence="2 3" key="1">
    <citation type="journal article" date="2016" name="Genome Biol. Evol.">
        <title>Comparative Genomic Analyses of the Moraxella catarrhalis Serosensitive and Seroresistant Lineages Demonstrate Their Independent Evolution.</title>
        <authorList>
            <person name="Earl J.P."/>
            <person name="de Vries S.P."/>
            <person name="Ahmed A."/>
            <person name="Powell E."/>
            <person name="Schultz M.P."/>
            <person name="Hermans P.W."/>
            <person name="Hill D.J."/>
            <person name="Zhou Z."/>
            <person name="Constantinidou C.I."/>
            <person name="Hu F.Z."/>
            <person name="Bootsma H.J."/>
            <person name="Ehrlich G.D."/>
        </authorList>
    </citation>
    <scope>NUCLEOTIDE SEQUENCE [LARGE SCALE GENOMIC DNA]</scope>
    <source>
        <strain evidence="2 3">Z7574</strain>
    </source>
</reference>
<evidence type="ECO:0000313" key="2">
    <source>
        <dbReference type="EMBL" id="OAV01425.1"/>
    </source>
</evidence>
<dbReference type="RefSeq" id="WP_064618074.1">
    <property type="nucleotide sequence ID" value="NZ_LXHE01000005.1"/>
</dbReference>
<name>A0A7Z1A481_MORCA</name>
<dbReference type="Pfam" id="PF04830">
    <property type="entry name" value="DUF637"/>
    <property type="match status" value="1"/>
</dbReference>
<evidence type="ECO:0000259" key="1">
    <source>
        <dbReference type="Pfam" id="PF04830"/>
    </source>
</evidence>
<gene>
    <name evidence="2" type="ORF">AO382_0700</name>
</gene>
<dbReference type="EMBL" id="LXHE01000005">
    <property type="protein sequence ID" value="OAV01425.1"/>
    <property type="molecule type" value="Genomic_DNA"/>
</dbReference>